<dbReference type="Proteomes" id="UP000074108">
    <property type="component" value="Unassembled WGS sequence"/>
</dbReference>
<protein>
    <recommendedName>
        <fullName evidence="3">DUF2487 domain-containing protein</fullName>
    </recommendedName>
</protein>
<sequence>MKWMSKDIKLFQQERKYIDTVIIPLLPLSLSESASDFASKSELIQIVADQLEKQFKGRVLLLPGFSYWTNQKEQSESFLSHWISSLKQEGIKHICILSNDHSWKEYEENSDSSFFWLPIIPLEDMDEKYKVSIIEDQIQALLKQLIKNWQTS</sequence>
<dbReference type="STRING" id="1150625.Q75_08570"/>
<evidence type="ECO:0000313" key="2">
    <source>
        <dbReference type="Proteomes" id="UP000074108"/>
    </source>
</evidence>
<name>A0A147K8Q2_9BACI</name>
<comment type="caution">
    <text evidence="1">The sequence shown here is derived from an EMBL/GenBank/DDBJ whole genome shotgun (WGS) entry which is preliminary data.</text>
</comment>
<organism evidence="1 2">
    <name type="scientific">Bacillus coahuilensis p1.1.43</name>
    <dbReference type="NCBI Taxonomy" id="1150625"/>
    <lineage>
        <taxon>Bacteria</taxon>
        <taxon>Bacillati</taxon>
        <taxon>Bacillota</taxon>
        <taxon>Bacilli</taxon>
        <taxon>Bacillales</taxon>
        <taxon>Bacillaceae</taxon>
        <taxon>Bacillus</taxon>
    </lineage>
</organism>
<dbReference type="EMBL" id="LDYG01000028">
    <property type="protein sequence ID" value="KUP06564.1"/>
    <property type="molecule type" value="Genomic_DNA"/>
</dbReference>
<gene>
    <name evidence="1" type="ORF">Q75_08570</name>
</gene>
<dbReference type="InterPro" id="IPR019615">
    <property type="entry name" value="DUF2487"/>
</dbReference>
<evidence type="ECO:0008006" key="3">
    <source>
        <dbReference type="Google" id="ProtNLM"/>
    </source>
</evidence>
<dbReference type="RefSeq" id="WP_059351090.1">
    <property type="nucleotide sequence ID" value="NZ_LDYG01000028.1"/>
</dbReference>
<dbReference type="Pfam" id="PF10673">
    <property type="entry name" value="DUF2487"/>
    <property type="match status" value="1"/>
</dbReference>
<accession>A0A147K8Q2</accession>
<evidence type="ECO:0000313" key="1">
    <source>
        <dbReference type="EMBL" id="KUP06564.1"/>
    </source>
</evidence>
<dbReference type="PATRIC" id="fig|1150625.3.peg.1815"/>
<reference evidence="1 2" key="1">
    <citation type="journal article" date="2016" name="Front. Microbiol.">
        <title>Microevolution Analysis of Bacillus coahuilensis Unveils Differences in Phosphorus Acquisition Strategies and Their Regulation.</title>
        <authorList>
            <person name="Gomez-Lunar Z."/>
            <person name="Hernandez-Gonzalez I."/>
            <person name="Rodriguez-Torres M.D."/>
            <person name="Souza V."/>
            <person name="Olmedo-Alvarez G."/>
        </authorList>
    </citation>
    <scope>NUCLEOTIDE SEQUENCE [LARGE SCALE GENOMIC DNA]</scope>
    <source>
        <strain evidence="2">p1.1.43</strain>
    </source>
</reference>
<keyword evidence="2" id="KW-1185">Reference proteome</keyword>
<dbReference type="AlphaFoldDB" id="A0A147K8Q2"/>
<proteinExistence type="predicted"/>